<dbReference type="EMBL" id="KE747809">
    <property type="protein sequence ID" value="RMZ66846.1"/>
    <property type="molecule type" value="Genomic_DNA"/>
</dbReference>
<reference evidence="1 2" key="1">
    <citation type="journal article" date="2014" name="PLoS ONE">
        <title>De novo Genome Assembly of the Fungal Plant Pathogen Pyrenophora semeniperda.</title>
        <authorList>
            <person name="Soliai M.M."/>
            <person name="Meyer S.E."/>
            <person name="Udall J.A."/>
            <person name="Elzinga D.E."/>
            <person name="Hermansen R.A."/>
            <person name="Bodily P.M."/>
            <person name="Hart A.A."/>
            <person name="Coleman C.E."/>
        </authorList>
    </citation>
    <scope>NUCLEOTIDE SEQUENCE [LARGE SCALE GENOMIC DNA]</scope>
    <source>
        <strain evidence="1 2">CCB06</strain>
        <tissue evidence="1">Mycelium</tissue>
    </source>
</reference>
<name>A0A3M7LXE5_9PLEO</name>
<proteinExistence type="predicted"/>
<sequence length="163" mass="18809">MLGLEELIISYDVLDYFRYPPPNLKRLAVTSQDLGDVEVDFCLSISSLRILVFLRPLDLGTKDIETIFNSYRGTSLDVVLVDVNSHHQTPPGTQSWNDVDTVRIWEADVPVSFYGDDDVLLCDNWIWDHGLRGTLWTQKKRRMASWEEIERRLAGPVHTIVNY</sequence>
<accession>A0A3M7LXE5</accession>
<evidence type="ECO:0000313" key="2">
    <source>
        <dbReference type="Proteomes" id="UP000265663"/>
    </source>
</evidence>
<dbReference type="AlphaFoldDB" id="A0A3M7LXE5"/>
<dbReference type="OrthoDB" id="6365676at2759"/>
<keyword evidence="2" id="KW-1185">Reference proteome</keyword>
<organism evidence="1 2">
    <name type="scientific">Pyrenophora seminiperda CCB06</name>
    <dbReference type="NCBI Taxonomy" id="1302712"/>
    <lineage>
        <taxon>Eukaryota</taxon>
        <taxon>Fungi</taxon>
        <taxon>Dikarya</taxon>
        <taxon>Ascomycota</taxon>
        <taxon>Pezizomycotina</taxon>
        <taxon>Dothideomycetes</taxon>
        <taxon>Pleosporomycetidae</taxon>
        <taxon>Pleosporales</taxon>
        <taxon>Pleosporineae</taxon>
        <taxon>Pleosporaceae</taxon>
        <taxon>Pyrenophora</taxon>
    </lineage>
</organism>
<evidence type="ECO:0000313" key="1">
    <source>
        <dbReference type="EMBL" id="RMZ66846.1"/>
    </source>
</evidence>
<protein>
    <submittedName>
        <fullName evidence="1">Uncharacterized protein</fullName>
    </submittedName>
</protein>
<gene>
    <name evidence="1" type="ORF">GMOD_00002219</name>
</gene>
<dbReference type="Proteomes" id="UP000265663">
    <property type="component" value="Unassembled WGS sequence"/>
</dbReference>